<dbReference type="Pfam" id="PF13564">
    <property type="entry name" value="DoxX_2"/>
    <property type="match status" value="1"/>
</dbReference>
<keyword evidence="2 5" id="KW-0812">Transmembrane</keyword>
<dbReference type="InterPro" id="IPR032808">
    <property type="entry name" value="DoxX"/>
</dbReference>
<protein>
    <submittedName>
        <fullName evidence="6">DoxX family protein</fullName>
    </submittedName>
</protein>
<evidence type="ECO:0000256" key="1">
    <source>
        <dbReference type="ARBA" id="ARBA00004141"/>
    </source>
</evidence>
<reference evidence="6 7" key="1">
    <citation type="submission" date="2024-10" db="EMBL/GenBank/DDBJ databases">
        <title>The Natural Products Discovery Center: Release of the First 8490 Sequenced Strains for Exploring Actinobacteria Biosynthetic Diversity.</title>
        <authorList>
            <person name="Kalkreuter E."/>
            <person name="Kautsar S.A."/>
            <person name="Yang D."/>
            <person name="Bader C.D."/>
            <person name="Teijaro C.N."/>
            <person name="Fluegel L."/>
            <person name="Davis C.M."/>
            <person name="Simpson J.R."/>
            <person name="Lauterbach L."/>
            <person name="Steele A.D."/>
            <person name="Gui C."/>
            <person name="Meng S."/>
            <person name="Li G."/>
            <person name="Viehrig K."/>
            <person name="Ye F."/>
            <person name="Su P."/>
            <person name="Kiefer A.F."/>
            <person name="Nichols A."/>
            <person name="Cepeda A.J."/>
            <person name="Yan W."/>
            <person name="Fan B."/>
            <person name="Jiang Y."/>
            <person name="Adhikari A."/>
            <person name="Zheng C.-J."/>
            <person name="Schuster L."/>
            <person name="Cowan T.M."/>
            <person name="Smanski M.J."/>
            <person name="Chevrette M.G."/>
            <person name="De Carvalho L.P.S."/>
            <person name="Shen B."/>
        </authorList>
    </citation>
    <scope>NUCLEOTIDE SEQUENCE [LARGE SCALE GENOMIC DNA]</scope>
    <source>
        <strain evidence="6 7">NPDC012540</strain>
    </source>
</reference>
<keyword evidence="4 5" id="KW-0472">Membrane</keyword>
<evidence type="ECO:0000313" key="7">
    <source>
        <dbReference type="Proteomes" id="UP001602322"/>
    </source>
</evidence>
<dbReference type="Proteomes" id="UP001602322">
    <property type="component" value="Unassembled WGS sequence"/>
</dbReference>
<gene>
    <name evidence="6" type="ORF">ACFY8O_11490</name>
</gene>
<organism evidence="6 7">
    <name type="scientific">Streptomyces argenteolus</name>
    <dbReference type="NCBI Taxonomy" id="67274"/>
    <lineage>
        <taxon>Bacteria</taxon>
        <taxon>Bacillati</taxon>
        <taxon>Actinomycetota</taxon>
        <taxon>Actinomycetes</taxon>
        <taxon>Kitasatosporales</taxon>
        <taxon>Streptomycetaceae</taxon>
        <taxon>Streptomyces</taxon>
    </lineage>
</organism>
<comment type="subcellular location">
    <subcellularLocation>
        <location evidence="1">Membrane</location>
        <topology evidence="1">Multi-pass membrane protein</topology>
    </subcellularLocation>
</comment>
<feature type="transmembrane region" description="Helical" evidence="5">
    <location>
        <begin position="70"/>
        <end position="99"/>
    </location>
</feature>
<dbReference type="RefSeq" id="WP_387900755.1">
    <property type="nucleotide sequence ID" value="NZ_JBIBEG010000002.1"/>
</dbReference>
<evidence type="ECO:0000256" key="5">
    <source>
        <dbReference type="SAM" id="Phobius"/>
    </source>
</evidence>
<evidence type="ECO:0000256" key="4">
    <source>
        <dbReference type="ARBA" id="ARBA00023136"/>
    </source>
</evidence>
<keyword evidence="3 5" id="KW-1133">Transmembrane helix</keyword>
<name>A0ABW6X5G0_9ACTN</name>
<evidence type="ECO:0000256" key="2">
    <source>
        <dbReference type="ARBA" id="ARBA00022692"/>
    </source>
</evidence>
<accession>A0ABW6X5G0</accession>
<comment type="caution">
    <text evidence="6">The sequence shown here is derived from an EMBL/GenBank/DDBJ whole genome shotgun (WGS) entry which is preliminary data.</text>
</comment>
<keyword evidence="7" id="KW-1185">Reference proteome</keyword>
<proteinExistence type="predicted"/>
<feature type="transmembrane region" description="Helical" evidence="5">
    <location>
        <begin position="24"/>
        <end position="49"/>
    </location>
</feature>
<evidence type="ECO:0000313" key="6">
    <source>
        <dbReference type="EMBL" id="MFF5896535.1"/>
    </source>
</evidence>
<sequence>MSEATPSAAFTAPDPAAGPRRRTAAVALTGARAALALFLGFSAVAKLVAHESAVASFDRMGWSSEAMYTIGGLELAGAVALLIPLLAGVAAIALAGLLAGAAVVQLTLLDPPNAVMPALLVVLVVMIARDRREGTAELFALLRGGRGRAPRSGQWMNR</sequence>
<dbReference type="EMBL" id="JBIBEG010000002">
    <property type="protein sequence ID" value="MFF5896535.1"/>
    <property type="molecule type" value="Genomic_DNA"/>
</dbReference>
<evidence type="ECO:0000256" key="3">
    <source>
        <dbReference type="ARBA" id="ARBA00022989"/>
    </source>
</evidence>
<feature type="transmembrane region" description="Helical" evidence="5">
    <location>
        <begin position="111"/>
        <end position="128"/>
    </location>
</feature>